<accession>A0AAV7V0D5</accession>
<organism evidence="2 3">
    <name type="scientific">Pleurodeles waltl</name>
    <name type="common">Iberian ribbed newt</name>
    <dbReference type="NCBI Taxonomy" id="8319"/>
    <lineage>
        <taxon>Eukaryota</taxon>
        <taxon>Metazoa</taxon>
        <taxon>Chordata</taxon>
        <taxon>Craniata</taxon>
        <taxon>Vertebrata</taxon>
        <taxon>Euteleostomi</taxon>
        <taxon>Amphibia</taxon>
        <taxon>Batrachia</taxon>
        <taxon>Caudata</taxon>
        <taxon>Salamandroidea</taxon>
        <taxon>Salamandridae</taxon>
        <taxon>Pleurodelinae</taxon>
        <taxon>Pleurodeles</taxon>
    </lineage>
</organism>
<keyword evidence="3" id="KW-1185">Reference proteome</keyword>
<evidence type="ECO:0000313" key="2">
    <source>
        <dbReference type="EMBL" id="KAJ1194853.1"/>
    </source>
</evidence>
<dbReference type="AlphaFoldDB" id="A0AAV7V0D5"/>
<evidence type="ECO:0000313" key="1">
    <source>
        <dbReference type="EMBL" id="KAJ1194842.1"/>
    </source>
</evidence>
<comment type="caution">
    <text evidence="2">The sequence shown here is derived from an EMBL/GenBank/DDBJ whole genome shotgun (WGS) entry which is preliminary data.</text>
</comment>
<reference evidence="2" key="1">
    <citation type="journal article" date="2022" name="bioRxiv">
        <title>Sequencing and chromosome-scale assembly of the giantPleurodeles waltlgenome.</title>
        <authorList>
            <person name="Brown T."/>
            <person name="Elewa A."/>
            <person name="Iarovenko S."/>
            <person name="Subramanian E."/>
            <person name="Araus A.J."/>
            <person name="Petzold A."/>
            <person name="Susuki M."/>
            <person name="Suzuki K.-i.T."/>
            <person name="Hayashi T."/>
            <person name="Toyoda A."/>
            <person name="Oliveira C."/>
            <person name="Osipova E."/>
            <person name="Leigh N.D."/>
            <person name="Simon A."/>
            <person name="Yun M.H."/>
        </authorList>
    </citation>
    <scope>NUCLEOTIDE SEQUENCE</scope>
    <source>
        <strain evidence="2">20211129_DDA</strain>
        <tissue evidence="2">Liver</tissue>
    </source>
</reference>
<name>A0AAV7V0D5_PLEWA</name>
<dbReference type="EMBL" id="JANPWB010000004">
    <property type="protein sequence ID" value="KAJ1194853.1"/>
    <property type="molecule type" value="Genomic_DNA"/>
</dbReference>
<protein>
    <submittedName>
        <fullName evidence="2">Uncharacterized protein</fullName>
    </submittedName>
</protein>
<dbReference type="EMBL" id="JANPWB010000004">
    <property type="protein sequence ID" value="KAJ1194842.1"/>
    <property type="molecule type" value="Genomic_DNA"/>
</dbReference>
<evidence type="ECO:0000313" key="3">
    <source>
        <dbReference type="Proteomes" id="UP001066276"/>
    </source>
</evidence>
<proteinExistence type="predicted"/>
<dbReference type="Proteomes" id="UP001066276">
    <property type="component" value="Chromosome 2_2"/>
</dbReference>
<sequence>MGRVGRPGRCGAPEGSERPCLPRVRQRGCGACADGRSGWVCPVAAWAARQPLSLAALGTVSSAAATQEGAVLLGPRRTILSI</sequence>
<gene>
    <name evidence="1" type="ORF">NDU88_004127</name>
    <name evidence="2" type="ORF">NDU88_004138</name>
</gene>